<feature type="compositionally biased region" description="Polar residues" evidence="1">
    <location>
        <begin position="381"/>
        <end position="390"/>
    </location>
</feature>
<comment type="caution">
    <text evidence="3">The sequence shown here is derived from an EMBL/GenBank/DDBJ whole genome shotgun (WGS) entry which is preliminary data.</text>
</comment>
<feature type="transmembrane region" description="Helical" evidence="2">
    <location>
        <begin position="102"/>
        <end position="122"/>
    </location>
</feature>
<feature type="compositionally biased region" description="Basic and acidic residues" evidence="1">
    <location>
        <begin position="992"/>
        <end position="1008"/>
    </location>
</feature>
<accession>A0A2C6L1A2</accession>
<feature type="region of interest" description="Disordered" evidence="1">
    <location>
        <begin position="269"/>
        <end position="289"/>
    </location>
</feature>
<keyword evidence="4" id="KW-1185">Reference proteome</keyword>
<feature type="compositionally biased region" description="Basic and acidic residues" evidence="1">
    <location>
        <begin position="190"/>
        <end position="209"/>
    </location>
</feature>
<feature type="compositionally biased region" description="Low complexity" evidence="1">
    <location>
        <begin position="339"/>
        <end position="355"/>
    </location>
</feature>
<feature type="region of interest" description="Disordered" evidence="1">
    <location>
        <begin position="307"/>
        <end position="777"/>
    </location>
</feature>
<feature type="compositionally biased region" description="Basic and acidic residues" evidence="1">
    <location>
        <begin position="632"/>
        <end position="658"/>
    </location>
</feature>
<gene>
    <name evidence="3" type="ORF">CSUI_000351</name>
</gene>
<feature type="compositionally biased region" description="Acidic residues" evidence="1">
    <location>
        <begin position="577"/>
        <end position="592"/>
    </location>
</feature>
<name>A0A2C6L1A2_9APIC</name>
<evidence type="ECO:0000313" key="4">
    <source>
        <dbReference type="Proteomes" id="UP000221165"/>
    </source>
</evidence>
<feature type="compositionally biased region" description="Polar residues" evidence="1">
    <location>
        <begin position="1054"/>
        <end position="1063"/>
    </location>
</feature>
<feature type="compositionally biased region" description="Basic and acidic residues" evidence="1">
    <location>
        <begin position="1081"/>
        <end position="1093"/>
    </location>
</feature>
<feature type="transmembrane region" description="Helical" evidence="2">
    <location>
        <begin position="864"/>
        <end position="885"/>
    </location>
</feature>
<dbReference type="VEuPathDB" id="ToxoDB:CSUI_000351"/>
<feature type="region of interest" description="Disordered" evidence="1">
    <location>
        <begin position="1038"/>
        <end position="1175"/>
    </location>
</feature>
<keyword evidence="2" id="KW-0472">Membrane</keyword>
<feature type="compositionally biased region" description="Polar residues" evidence="1">
    <location>
        <begin position="1095"/>
        <end position="1119"/>
    </location>
</feature>
<protein>
    <submittedName>
        <fullName evidence="3">Transmembrane protein</fullName>
    </submittedName>
</protein>
<dbReference type="RefSeq" id="XP_067927436.1">
    <property type="nucleotide sequence ID" value="XM_068060585.1"/>
</dbReference>
<feature type="compositionally biased region" description="Basic and acidic residues" evidence="1">
    <location>
        <begin position="528"/>
        <end position="548"/>
    </location>
</feature>
<evidence type="ECO:0000313" key="3">
    <source>
        <dbReference type="EMBL" id="PHJ25790.1"/>
    </source>
</evidence>
<feature type="region of interest" description="Disordered" evidence="1">
    <location>
        <begin position="55"/>
        <end position="79"/>
    </location>
</feature>
<dbReference type="GeneID" id="94423796"/>
<dbReference type="Proteomes" id="UP000221165">
    <property type="component" value="Unassembled WGS sequence"/>
</dbReference>
<feature type="compositionally biased region" description="Basic and acidic residues" evidence="1">
    <location>
        <begin position="752"/>
        <end position="772"/>
    </location>
</feature>
<dbReference type="OrthoDB" id="10448949at2759"/>
<feature type="compositionally biased region" description="Basic and acidic residues" evidence="1">
    <location>
        <begin position="457"/>
        <end position="474"/>
    </location>
</feature>
<feature type="compositionally biased region" description="Basic and acidic residues" evidence="1">
    <location>
        <begin position="396"/>
        <end position="420"/>
    </location>
</feature>
<evidence type="ECO:0000256" key="1">
    <source>
        <dbReference type="SAM" id="MobiDB-lite"/>
    </source>
</evidence>
<feature type="region of interest" description="Disordered" evidence="1">
    <location>
        <begin position="187"/>
        <end position="223"/>
    </location>
</feature>
<evidence type="ECO:0000256" key="2">
    <source>
        <dbReference type="SAM" id="Phobius"/>
    </source>
</evidence>
<reference evidence="3 4" key="1">
    <citation type="journal article" date="2017" name="Int. J. Parasitol.">
        <title>The genome of the protozoan parasite Cystoisospora suis and a reverse vaccinology approach to identify vaccine candidates.</title>
        <authorList>
            <person name="Palmieri N."/>
            <person name="Shrestha A."/>
            <person name="Ruttkowski B."/>
            <person name="Beck T."/>
            <person name="Vogl C."/>
            <person name="Tomley F."/>
            <person name="Blake D.P."/>
            <person name="Joachim A."/>
        </authorList>
    </citation>
    <scope>NUCLEOTIDE SEQUENCE [LARGE SCALE GENOMIC DNA]</scope>
    <source>
        <strain evidence="3 4">Wien I</strain>
    </source>
</reference>
<feature type="compositionally biased region" description="Low complexity" evidence="1">
    <location>
        <begin position="308"/>
        <end position="331"/>
    </location>
</feature>
<feature type="region of interest" description="Disordered" evidence="1">
    <location>
        <begin position="921"/>
        <end position="1008"/>
    </location>
</feature>
<feature type="compositionally biased region" description="Basic and acidic residues" evidence="1">
    <location>
        <begin position="490"/>
        <end position="508"/>
    </location>
</feature>
<feature type="compositionally biased region" description="Basic and acidic residues" evidence="1">
    <location>
        <begin position="927"/>
        <end position="963"/>
    </location>
</feature>
<dbReference type="EMBL" id="MIGC01000154">
    <property type="protein sequence ID" value="PHJ25790.1"/>
    <property type="molecule type" value="Genomic_DNA"/>
</dbReference>
<feature type="compositionally biased region" description="Basic residues" evidence="1">
    <location>
        <begin position="1161"/>
        <end position="1172"/>
    </location>
</feature>
<sequence>MAHQDNMPAATATHSLPRESLSACGDRVVADCLSVCEPRPSRPLLTGSERETGLHECVQGPTPLSARKRHDTANGNKYREPAITGESWENNNEKMEKQRRRVLQILFAACTSTVVVVLMCFFDNDSLFVMDGRDVFTQEHHAITFFYTKLWRQREAPVDHDDEVSIFYPSLRAAVRLWDGGVSPQNNTTHADKLHVMQQKQDRPQKRNSESAGNQTARIRRGSAGSLRLPDVSFLPKFFSHASQSSSSPRASSVPSSLMFSPDASSSYSPLSFAAGSGPDSPSLSVSPLSSSPKRFSSFTWPLPPLSEPSSISPLSSSSKPSFSSPRSSAPTRALPVTPARSAAPPGSSSSLLGPVAGGGEAPNGVREEGPGVVQEYRGTSAATQQTTLSDEGETPSDKERLYRQGHDENEGADDGRTELRLQVTGETQDGELQEDNRIENTEVEEEDPEGMPPGRRVADRGTTHEEKGTRERAPQGVDEGLRGASRVAAENEKGGREAQRERGHYEEGGDDENVGEAHDSSPQSTGEDERVKYERGGGKNDRQAVEREESETEEEGLQRVETDSEATGEPGVEVSGETEDNEPQTVEEEIPEGNVSTEEKAEQVTDNDISENTADDESGGQELGGQQGATHSEHGKGDRETPQSTDHSEEEEKKESKALPPVLENRVKGEKHHEGSRHHLTRLLPHFRMSPAEKSHAVGHVHSNVPQLPPTTVLSGEGDAGGEMETQSATSMGEAAGSVRRLTDVTGDQSDSDKKESRETSVSKEEAENKPMSESASILNIQTEYSTPPDGIPPSSLSSSSSPGISHVEEKTSNLLLLAWEACGVFTCGDGSVSAFLSFSCFSSFLASPCFVVGGTAYTTVSSFISCLLCAICGISGFLFLYSVSSPSSSSSGRLLYPANCRSLPPANELRCSSLSHRSAPLLDENTPRDSSEDRKETEVGRMSGHSREKTRVSNKGEKRDANLPPANGVEASQGYLRPGENEEPQFARGDTGKRRDDFSSESRAEHHRGLVCGVDEEGKTLDGIVVAPPCKNEVTSFTEEEEVPQQKRKSSQVKCTYTSLPSAAVLGTAEGKGGRPRGNKQDSQYRLRDESQAENLSRSRQLQINGDVKSSQQQRQRSPFLPPSLGSASTVLPYKGRGGGREGYIELAGEPSGDDYTGRHGKRTSRHSERRGRYPDESWSLRYSLEEDSGNTGKKLASWVYRIVTLTLLNVCNVTCMLIFEYILLRNVLAGSGQIRVYRQSLSLLLPAAAPRENFSSFSVEVGPATYGILVLVLLVLAQRLCLSALNNEKQRYPVVWVEDMHSPACCSYHVSPSGRCFSRPVSLSPRDRRKKPGKILK</sequence>
<proteinExistence type="predicted"/>
<keyword evidence="2 3" id="KW-0812">Transmembrane</keyword>
<keyword evidence="2" id="KW-1133">Transmembrane helix</keyword>
<organism evidence="3 4">
    <name type="scientific">Cystoisospora suis</name>
    <dbReference type="NCBI Taxonomy" id="483139"/>
    <lineage>
        <taxon>Eukaryota</taxon>
        <taxon>Sar</taxon>
        <taxon>Alveolata</taxon>
        <taxon>Apicomplexa</taxon>
        <taxon>Conoidasida</taxon>
        <taxon>Coccidia</taxon>
        <taxon>Eucoccidiorida</taxon>
        <taxon>Eimeriorina</taxon>
        <taxon>Sarcocystidae</taxon>
        <taxon>Cystoisospora</taxon>
    </lineage>
</organism>
<feature type="compositionally biased region" description="Polar residues" evidence="1">
    <location>
        <begin position="705"/>
        <end position="715"/>
    </location>
</feature>